<sequence>MEDMELEGKRNVCMILIGNLDKELCSSTAVEFLCQHTLVKASVFIFPSLSSETFTRGAIMLHTEKDLEKLGDFLENPNHMITSSTGRPWVVIEKQVGLENIKASIGTLLPESEDALQDGKNRKSNNLEIVYSGTQEFKRASCRRDLFLEFAEHQERMHKSLASMEG</sequence>
<evidence type="ECO:0008006" key="3">
    <source>
        <dbReference type="Google" id="ProtNLM"/>
    </source>
</evidence>
<proteinExistence type="predicted"/>
<comment type="caution">
    <text evidence="1">The sequence shown here is derived from an EMBL/GenBank/DDBJ whole genome shotgun (WGS) entry which is preliminary data.</text>
</comment>
<dbReference type="PANTHER" id="PTHR36384">
    <property type="entry name" value="SAWADEE PROTEIN"/>
    <property type="match status" value="1"/>
</dbReference>
<accession>A0A392N9X7</accession>
<dbReference type="AlphaFoldDB" id="A0A392N9X7"/>
<dbReference type="EMBL" id="LXQA010029396">
    <property type="protein sequence ID" value="MCH95274.1"/>
    <property type="molecule type" value="Genomic_DNA"/>
</dbReference>
<dbReference type="PANTHER" id="PTHR36384:SF1">
    <property type="entry name" value="SAWADEE PROTEIN"/>
    <property type="match status" value="1"/>
</dbReference>
<evidence type="ECO:0000313" key="2">
    <source>
        <dbReference type="Proteomes" id="UP000265520"/>
    </source>
</evidence>
<protein>
    <recommendedName>
        <fullName evidence="3">SAWADEE domain-containing protein</fullName>
    </recommendedName>
</protein>
<organism evidence="1 2">
    <name type="scientific">Trifolium medium</name>
    <dbReference type="NCBI Taxonomy" id="97028"/>
    <lineage>
        <taxon>Eukaryota</taxon>
        <taxon>Viridiplantae</taxon>
        <taxon>Streptophyta</taxon>
        <taxon>Embryophyta</taxon>
        <taxon>Tracheophyta</taxon>
        <taxon>Spermatophyta</taxon>
        <taxon>Magnoliopsida</taxon>
        <taxon>eudicotyledons</taxon>
        <taxon>Gunneridae</taxon>
        <taxon>Pentapetalae</taxon>
        <taxon>rosids</taxon>
        <taxon>fabids</taxon>
        <taxon>Fabales</taxon>
        <taxon>Fabaceae</taxon>
        <taxon>Papilionoideae</taxon>
        <taxon>50 kb inversion clade</taxon>
        <taxon>NPAAA clade</taxon>
        <taxon>Hologalegina</taxon>
        <taxon>IRL clade</taxon>
        <taxon>Trifolieae</taxon>
        <taxon>Trifolium</taxon>
    </lineage>
</organism>
<reference evidence="1 2" key="1">
    <citation type="journal article" date="2018" name="Front. Plant Sci.">
        <title>Red Clover (Trifolium pratense) and Zigzag Clover (T. medium) - A Picture of Genomic Similarities and Differences.</title>
        <authorList>
            <person name="Dluhosova J."/>
            <person name="Istvanek J."/>
            <person name="Nedelnik J."/>
            <person name="Repkova J."/>
        </authorList>
    </citation>
    <scope>NUCLEOTIDE SEQUENCE [LARGE SCALE GENOMIC DNA]</scope>
    <source>
        <strain evidence="2">cv. 10/8</strain>
        <tissue evidence="1">Leaf</tissue>
    </source>
</reference>
<evidence type="ECO:0000313" key="1">
    <source>
        <dbReference type="EMBL" id="MCH95274.1"/>
    </source>
</evidence>
<dbReference type="Proteomes" id="UP000265520">
    <property type="component" value="Unassembled WGS sequence"/>
</dbReference>
<feature type="non-terminal residue" evidence="1">
    <location>
        <position position="166"/>
    </location>
</feature>
<keyword evidence="2" id="KW-1185">Reference proteome</keyword>
<name>A0A392N9X7_9FABA</name>